<name>A0A934RES9_9BACT</name>
<keyword evidence="1" id="KW-0732">Signal</keyword>
<dbReference type="EMBL" id="JAENII010000006">
    <property type="protein sequence ID" value="MBK1827226.1"/>
    <property type="molecule type" value="Genomic_DNA"/>
</dbReference>
<dbReference type="AlphaFoldDB" id="A0A934RES9"/>
<keyword evidence="3" id="KW-1185">Reference proteome</keyword>
<protein>
    <recommendedName>
        <fullName evidence="4">PEP-CTERM protein-sorting domain-containing protein</fullName>
    </recommendedName>
</protein>
<feature type="signal peptide" evidence="1">
    <location>
        <begin position="1"/>
        <end position="20"/>
    </location>
</feature>
<organism evidence="2 3">
    <name type="scientific">Haloferula rosea</name>
    <dbReference type="NCBI Taxonomy" id="490093"/>
    <lineage>
        <taxon>Bacteria</taxon>
        <taxon>Pseudomonadati</taxon>
        <taxon>Verrucomicrobiota</taxon>
        <taxon>Verrucomicrobiia</taxon>
        <taxon>Verrucomicrobiales</taxon>
        <taxon>Verrucomicrobiaceae</taxon>
        <taxon>Haloferula</taxon>
    </lineage>
</organism>
<accession>A0A934RES9</accession>
<proteinExistence type="predicted"/>
<reference evidence="2" key="1">
    <citation type="submission" date="2021-01" db="EMBL/GenBank/DDBJ databases">
        <title>Modified the classification status of verrucomicrobia.</title>
        <authorList>
            <person name="Feng X."/>
        </authorList>
    </citation>
    <scope>NUCLEOTIDE SEQUENCE</scope>
    <source>
        <strain evidence="2">KCTC 22201</strain>
    </source>
</reference>
<gene>
    <name evidence="2" type="ORF">JIN81_09345</name>
</gene>
<evidence type="ECO:0008006" key="4">
    <source>
        <dbReference type="Google" id="ProtNLM"/>
    </source>
</evidence>
<feature type="chain" id="PRO_5037347784" description="PEP-CTERM protein-sorting domain-containing protein" evidence="1">
    <location>
        <begin position="21"/>
        <end position="240"/>
    </location>
</feature>
<evidence type="ECO:0000256" key="1">
    <source>
        <dbReference type="SAM" id="SignalP"/>
    </source>
</evidence>
<evidence type="ECO:0000313" key="3">
    <source>
        <dbReference type="Proteomes" id="UP000658278"/>
    </source>
</evidence>
<dbReference type="RefSeq" id="WP_200278677.1">
    <property type="nucleotide sequence ID" value="NZ_JAENII010000006.1"/>
</dbReference>
<evidence type="ECO:0000313" key="2">
    <source>
        <dbReference type="EMBL" id="MBK1827226.1"/>
    </source>
</evidence>
<comment type="caution">
    <text evidence="2">The sequence shown here is derived from an EMBL/GenBank/DDBJ whole genome shotgun (WGS) entry which is preliminary data.</text>
</comment>
<sequence>MNTTLTACAVLIISVPHLLAATFASGYTKGASSQLLTSNGGSGSVVFQDHATTGGGDIRFDGGNLSFGWLVDGSGSWSGGDTVSITGLALPIWANSLETDDTNNTQNGTFTFSFYSAGADNTWDGTNALGTSDDSLLGTIDVTFASANTGVDEFYVNFDSALNWTADSSQIFFTFQNTGAVRLKTGPPVDAVVPQFNEATGAAVASSGVSLAGTVTVPEPSVALLGAGACLLMLSRRRRV</sequence>
<dbReference type="Proteomes" id="UP000658278">
    <property type="component" value="Unassembled WGS sequence"/>
</dbReference>